<evidence type="ECO:0000313" key="1">
    <source>
        <dbReference type="EMBL" id="WVT07586.1"/>
    </source>
</evidence>
<dbReference type="EMBL" id="CP133152">
    <property type="protein sequence ID" value="WVT07586.1"/>
    <property type="molecule type" value="Genomic_DNA"/>
</dbReference>
<dbReference type="Proteomes" id="UP001432360">
    <property type="component" value="Plasmid pSchITTGS70d"/>
</dbReference>
<accession>A0ABZ2BMB2</accession>
<keyword evidence="2" id="KW-1185">Reference proteome</keyword>
<geneLocation type="plasmid" evidence="1 2">
    <name>pSchITTGS70d</name>
</geneLocation>
<evidence type="ECO:0000313" key="2">
    <source>
        <dbReference type="Proteomes" id="UP001432360"/>
    </source>
</evidence>
<name>A0ABZ2BMB2_9HYPH</name>
<proteinExistence type="predicted"/>
<organism evidence="1 2">
    <name type="scientific">Sinorhizobium chiapasense</name>
    <dbReference type="NCBI Taxonomy" id="501572"/>
    <lineage>
        <taxon>Bacteria</taxon>
        <taxon>Pseudomonadati</taxon>
        <taxon>Pseudomonadota</taxon>
        <taxon>Alphaproteobacteria</taxon>
        <taxon>Hyphomicrobiales</taxon>
        <taxon>Rhizobiaceae</taxon>
        <taxon>Sinorhizobium/Ensifer group</taxon>
        <taxon>Sinorhizobium</taxon>
    </lineage>
</organism>
<dbReference type="RefSeq" id="WP_331376604.1">
    <property type="nucleotide sequence ID" value="NZ_CP133152.1"/>
</dbReference>
<keyword evidence="1" id="KW-0614">Plasmid</keyword>
<reference evidence="1" key="1">
    <citation type="submission" date="2023-08" db="EMBL/GenBank/DDBJ databases">
        <title>Complete genome sequence of Sinorhizobium chiapanecum ITTG S70 isolated from Acaciella angustissima nodules in Chiapas-Mexico.</title>
        <authorList>
            <person name="Rincon-Rosales R."/>
            <person name="Rogel M.A."/>
            <person name="Rincon-Medina C.I."/>
            <person name="Guerrero G."/>
            <person name="Manzano-Gomez L.A."/>
            <person name="Lopez-Lopez A."/>
            <person name="Rincon Molina F.A."/>
            <person name="Martinez-Romero E."/>
        </authorList>
    </citation>
    <scope>NUCLEOTIDE SEQUENCE</scope>
    <source>
        <strain evidence="1">ITTG S70</strain>
        <plasmid evidence="1">pSchITTGS70d</plasmid>
    </source>
</reference>
<protein>
    <submittedName>
        <fullName evidence="1">Uncharacterized protein</fullName>
    </submittedName>
</protein>
<gene>
    <name evidence="1" type="ORF">RB548_25790</name>
</gene>
<sequence>MARLGMVAVHQARPSIADLGLETLADELGETPPTIVWGADVSRGHGAGARREVVVAILVTG</sequence>